<dbReference type="PANTHER" id="PTHR45947:SF3">
    <property type="entry name" value="SULFOQUINOVOSYL TRANSFERASE SQD2"/>
    <property type="match status" value="1"/>
</dbReference>
<gene>
    <name evidence="2" type="ORF">G5575_09545</name>
</gene>
<feature type="domain" description="Glycosyltransferase subfamily 4-like N-terminal" evidence="1">
    <location>
        <begin position="16"/>
        <end position="203"/>
    </location>
</feature>
<dbReference type="GO" id="GO:0016758">
    <property type="term" value="F:hexosyltransferase activity"/>
    <property type="evidence" value="ECO:0007669"/>
    <property type="project" value="TreeGrafter"/>
</dbReference>
<dbReference type="Pfam" id="PF13692">
    <property type="entry name" value="Glyco_trans_1_4"/>
    <property type="match status" value="1"/>
</dbReference>
<evidence type="ECO:0000313" key="3">
    <source>
        <dbReference type="Proteomes" id="UP000474802"/>
    </source>
</evidence>
<dbReference type="PANTHER" id="PTHR45947">
    <property type="entry name" value="SULFOQUINOVOSYL TRANSFERASE SQD2"/>
    <property type="match status" value="1"/>
</dbReference>
<name>A0A6M1SKZ0_9HYPH</name>
<sequence>MKILVHGLNYAPEHVGIAVYTTGMAEALAGMGHEVRVVAGQPYYPAWRSMYGYGFRFSQSTEAGVRITRVPHYIPARPTGARRVLHHLSFALSCFFPLLWLSLVWRPQVVIGVAPSLLAAPLARLAAAAAGAGSWLHVQDFELEAALATGLLRPTGLLKRMAFAFERLVLCSFETVSTISPQMCKLLIRKGVEVDRVVEFRNWADVDAVRPLSGPSRYREEWGIATPSVALYSGNIANKQGAEIVVEAARLLRHKFDLCFVICGEGPARADLEARAQGLPNIQFRDLQPKEWLNELMGLASVHLLPQRAEAADLVLPSKLTNMLASGRPVVVTAASGTGLASEVEGCGLVTPPGDAVAFAAAIERLLDDAVLYSELSVAARNRAVVRWGGQAILAGFEARLSEGQLDAAELAR</sequence>
<comment type="caution">
    <text evidence="2">The sequence shown here is derived from an EMBL/GenBank/DDBJ whole genome shotgun (WGS) entry which is preliminary data.</text>
</comment>
<protein>
    <submittedName>
        <fullName evidence="2">WcaI family glycosyltransferase</fullName>
    </submittedName>
</protein>
<proteinExistence type="predicted"/>
<dbReference type="Gene3D" id="3.40.50.2000">
    <property type="entry name" value="Glycogen Phosphorylase B"/>
    <property type="match status" value="2"/>
</dbReference>
<dbReference type="InterPro" id="IPR028098">
    <property type="entry name" value="Glyco_trans_4-like_N"/>
</dbReference>
<dbReference type="Pfam" id="PF13579">
    <property type="entry name" value="Glyco_trans_4_4"/>
    <property type="match status" value="1"/>
</dbReference>
<organism evidence="2 3">
    <name type="scientific">Devosia aurantiaca</name>
    <dbReference type="NCBI Taxonomy" id="2714858"/>
    <lineage>
        <taxon>Bacteria</taxon>
        <taxon>Pseudomonadati</taxon>
        <taxon>Pseudomonadota</taxon>
        <taxon>Alphaproteobacteria</taxon>
        <taxon>Hyphomicrobiales</taxon>
        <taxon>Devosiaceae</taxon>
        <taxon>Devosia</taxon>
    </lineage>
</organism>
<keyword evidence="2" id="KW-0808">Transferase</keyword>
<reference evidence="2 3" key="1">
    <citation type="submission" date="2020-02" db="EMBL/GenBank/DDBJ databases">
        <authorList>
            <person name="Khan S.A."/>
            <person name="Jeon C.O."/>
            <person name="Chun B.H."/>
        </authorList>
    </citation>
    <scope>NUCLEOTIDE SEQUENCE [LARGE SCALE GENOMIC DNA]</scope>
    <source>
        <strain evidence="2 3">H239</strain>
    </source>
</reference>
<dbReference type="CDD" id="cd03794">
    <property type="entry name" value="GT4_WbuB-like"/>
    <property type="match status" value="1"/>
</dbReference>
<dbReference type="RefSeq" id="WP_164534116.1">
    <property type="nucleotide sequence ID" value="NZ_JAALFG010000002.1"/>
</dbReference>
<reference evidence="2 3" key="2">
    <citation type="submission" date="2020-03" db="EMBL/GenBank/DDBJ databases">
        <title>Devosia chinhatensis sp. nov., isolated from a hexachlorocyclohexane (HCH) dump site in India.</title>
        <authorList>
            <person name="Kumar M."/>
            <person name="Lal R."/>
        </authorList>
    </citation>
    <scope>NUCLEOTIDE SEQUENCE [LARGE SCALE GENOMIC DNA]</scope>
    <source>
        <strain evidence="2 3">H239</strain>
    </source>
</reference>
<dbReference type="AlphaFoldDB" id="A0A6M1SKZ0"/>
<evidence type="ECO:0000259" key="1">
    <source>
        <dbReference type="Pfam" id="PF13579"/>
    </source>
</evidence>
<evidence type="ECO:0000313" key="2">
    <source>
        <dbReference type="EMBL" id="NGP17868.1"/>
    </source>
</evidence>
<dbReference type="NCBIfam" id="NF007640">
    <property type="entry name" value="PRK10307.1"/>
    <property type="match status" value="1"/>
</dbReference>
<accession>A0A6M1SKZ0</accession>
<keyword evidence="3" id="KW-1185">Reference proteome</keyword>
<dbReference type="Proteomes" id="UP000474802">
    <property type="component" value="Unassembled WGS sequence"/>
</dbReference>
<dbReference type="SUPFAM" id="SSF53756">
    <property type="entry name" value="UDP-Glycosyltransferase/glycogen phosphorylase"/>
    <property type="match status" value="1"/>
</dbReference>
<dbReference type="InterPro" id="IPR050194">
    <property type="entry name" value="Glycosyltransferase_grp1"/>
</dbReference>
<dbReference type="EMBL" id="JAALFG010000002">
    <property type="protein sequence ID" value="NGP17868.1"/>
    <property type="molecule type" value="Genomic_DNA"/>
</dbReference>